<feature type="region of interest" description="Disordered" evidence="1">
    <location>
        <begin position="36"/>
        <end position="60"/>
    </location>
</feature>
<gene>
    <name evidence="3" type="ORF">Z969_06260</name>
</gene>
<keyword evidence="2" id="KW-0472">Membrane</keyword>
<comment type="caution">
    <text evidence="3">The sequence shown here is derived from an EMBL/GenBank/DDBJ whole genome shotgun (WGS) entry which is preliminary data.</text>
</comment>
<feature type="compositionally biased region" description="Low complexity" evidence="1">
    <location>
        <begin position="39"/>
        <end position="49"/>
    </location>
</feature>
<dbReference type="AlphaFoldDB" id="A0AA89CMJ1"/>
<protein>
    <submittedName>
        <fullName evidence="3">Uncharacterized protein</fullName>
    </submittedName>
</protein>
<feature type="transmembrane region" description="Helical" evidence="2">
    <location>
        <begin position="6"/>
        <end position="25"/>
    </location>
</feature>
<dbReference type="RefSeq" id="WP_039249708.1">
    <property type="nucleotide sequence ID" value="NZ_JDRX01000011.1"/>
</dbReference>
<organism evidence="3 4">
    <name type="scientific">Clostridium novyi A str. 4570</name>
    <dbReference type="NCBI Taxonomy" id="1444290"/>
    <lineage>
        <taxon>Bacteria</taxon>
        <taxon>Bacillati</taxon>
        <taxon>Bacillota</taxon>
        <taxon>Clostridia</taxon>
        <taxon>Eubacteriales</taxon>
        <taxon>Clostridiaceae</taxon>
        <taxon>Clostridium</taxon>
    </lineage>
</organism>
<keyword evidence="2" id="KW-1133">Transmembrane helix</keyword>
<sequence>MRKCENNAIIIFFISLFILSSFCIWKIHNKSNKNNLPVNSENNTISNTNNDKKISTNRRKKNQKILKITINLVN</sequence>
<name>A0AA89CMJ1_CLONO</name>
<proteinExistence type="predicted"/>
<evidence type="ECO:0000313" key="4">
    <source>
        <dbReference type="Proteomes" id="UP000030016"/>
    </source>
</evidence>
<accession>A0AA89CMJ1</accession>
<reference evidence="3 4" key="1">
    <citation type="submission" date="2014-01" db="EMBL/GenBank/DDBJ databases">
        <title>Plasmidome dynamics in the species complex Clostridium novyi sensu lato converts strains of independent lineages into distinctly different pathogens.</title>
        <authorList>
            <person name="Skarin H."/>
            <person name="Segerman B."/>
        </authorList>
    </citation>
    <scope>NUCLEOTIDE SEQUENCE [LARGE SCALE GENOMIC DNA]</scope>
    <source>
        <strain evidence="3 4">4570</strain>
    </source>
</reference>
<evidence type="ECO:0000256" key="2">
    <source>
        <dbReference type="SAM" id="Phobius"/>
    </source>
</evidence>
<evidence type="ECO:0000256" key="1">
    <source>
        <dbReference type="SAM" id="MobiDB-lite"/>
    </source>
</evidence>
<evidence type="ECO:0000313" key="3">
    <source>
        <dbReference type="EMBL" id="KGN02240.1"/>
    </source>
</evidence>
<dbReference type="Proteomes" id="UP000030016">
    <property type="component" value="Unassembled WGS sequence"/>
</dbReference>
<keyword evidence="2" id="KW-0812">Transmembrane</keyword>
<dbReference type="EMBL" id="JDRX01000011">
    <property type="protein sequence ID" value="KGN02240.1"/>
    <property type="molecule type" value="Genomic_DNA"/>
</dbReference>